<dbReference type="AlphaFoldDB" id="A0A3A8KGF4"/>
<feature type="region of interest" description="Disordered" evidence="1">
    <location>
        <begin position="73"/>
        <end position="100"/>
    </location>
</feature>
<organism evidence="3 4">
    <name type="scientific">Corallococcus carmarthensis</name>
    <dbReference type="NCBI Taxonomy" id="2316728"/>
    <lineage>
        <taxon>Bacteria</taxon>
        <taxon>Pseudomonadati</taxon>
        <taxon>Myxococcota</taxon>
        <taxon>Myxococcia</taxon>
        <taxon>Myxococcales</taxon>
        <taxon>Cystobacterineae</taxon>
        <taxon>Myxococcaceae</taxon>
        <taxon>Corallococcus</taxon>
    </lineage>
</organism>
<keyword evidence="4" id="KW-1185">Reference proteome</keyword>
<protein>
    <submittedName>
        <fullName evidence="3">Uncharacterized protein</fullName>
    </submittedName>
</protein>
<name>A0A3A8KGF4_9BACT</name>
<evidence type="ECO:0000256" key="2">
    <source>
        <dbReference type="SAM" id="SignalP"/>
    </source>
</evidence>
<evidence type="ECO:0000313" key="3">
    <source>
        <dbReference type="EMBL" id="RKH07060.1"/>
    </source>
</evidence>
<gene>
    <name evidence="3" type="ORF">D7X32_03020</name>
</gene>
<accession>A0A3A8KGF4</accession>
<reference evidence="4" key="1">
    <citation type="submission" date="2018-09" db="EMBL/GenBank/DDBJ databases">
        <authorList>
            <person name="Livingstone P.G."/>
            <person name="Whitworth D.E."/>
        </authorList>
    </citation>
    <scope>NUCLEOTIDE SEQUENCE [LARGE SCALE GENOMIC DNA]</scope>
    <source>
        <strain evidence="4">CA043D</strain>
    </source>
</reference>
<feature type="signal peptide" evidence="2">
    <location>
        <begin position="1"/>
        <end position="26"/>
    </location>
</feature>
<keyword evidence="2" id="KW-0732">Signal</keyword>
<dbReference type="PROSITE" id="PS51257">
    <property type="entry name" value="PROKAR_LIPOPROTEIN"/>
    <property type="match status" value="1"/>
</dbReference>
<evidence type="ECO:0000313" key="4">
    <source>
        <dbReference type="Proteomes" id="UP000268313"/>
    </source>
</evidence>
<evidence type="ECO:0000256" key="1">
    <source>
        <dbReference type="SAM" id="MobiDB-lite"/>
    </source>
</evidence>
<proteinExistence type="predicted"/>
<dbReference type="EMBL" id="RAWE01000006">
    <property type="protein sequence ID" value="RKH07060.1"/>
    <property type="molecule type" value="Genomic_DNA"/>
</dbReference>
<dbReference type="Proteomes" id="UP000268313">
    <property type="component" value="Unassembled WGS sequence"/>
</dbReference>
<feature type="chain" id="PRO_5017436154" evidence="2">
    <location>
        <begin position="27"/>
        <end position="100"/>
    </location>
</feature>
<sequence>MSMRTVLKSLFASASLLALAPLPAAALPCHGVCSCTTACDVRCTVGASVVTCGDEQLCIDYCRAPSAQQASVSDEMEASGDAAPVCEEPQASESAPSAES</sequence>
<feature type="compositionally biased region" description="Low complexity" evidence="1">
    <location>
        <begin position="87"/>
        <end position="100"/>
    </location>
</feature>
<comment type="caution">
    <text evidence="3">The sequence shown here is derived from an EMBL/GenBank/DDBJ whole genome shotgun (WGS) entry which is preliminary data.</text>
</comment>